<proteinExistence type="predicted"/>
<dbReference type="OrthoDB" id="7489828at2759"/>
<organism evidence="2 3">
    <name type="scientific">Eumeta variegata</name>
    <name type="common">Bagworm moth</name>
    <name type="synonym">Eumeta japonica</name>
    <dbReference type="NCBI Taxonomy" id="151549"/>
    <lineage>
        <taxon>Eukaryota</taxon>
        <taxon>Metazoa</taxon>
        <taxon>Ecdysozoa</taxon>
        <taxon>Arthropoda</taxon>
        <taxon>Hexapoda</taxon>
        <taxon>Insecta</taxon>
        <taxon>Pterygota</taxon>
        <taxon>Neoptera</taxon>
        <taxon>Endopterygota</taxon>
        <taxon>Lepidoptera</taxon>
        <taxon>Glossata</taxon>
        <taxon>Ditrysia</taxon>
        <taxon>Tineoidea</taxon>
        <taxon>Psychidae</taxon>
        <taxon>Oiketicinae</taxon>
        <taxon>Eumeta</taxon>
    </lineage>
</organism>
<feature type="region of interest" description="Disordered" evidence="1">
    <location>
        <begin position="1"/>
        <end position="25"/>
    </location>
</feature>
<sequence>MPKTFSSLKIRPRIPDRGSPRPLYPKTERQCVVPQQDQAYPRVFLLSMGAKKESHNQTVRYKIAIILENLRKILVAAADKTASTLQGGTETANTSCECPAAYRRRITYLGAVVLNPIDLVPSNLRQ</sequence>
<dbReference type="Proteomes" id="UP000299102">
    <property type="component" value="Unassembled WGS sequence"/>
</dbReference>
<dbReference type="EMBL" id="BGZK01004195">
    <property type="protein sequence ID" value="GBP07514.1"/>
    <property type="molecule type" value="Genomic_DNA"/>
</dbReference>
<comment type="caution">
    <text evidence="2">The sequence shown here is derived from an EMBL/GenBank/DDBJ whole genome shotgun (WGS) entry which is preliminary data.</text>
</comment>
<keyword evidence="3" id="KW-1185">Reference proteome</keyword>
<evidence type="ECO:0000256" key="1">
    <source>
        <dbReference type="SAM" id="MobiDB-lite"/>
    </source>
</evidence>
<protein>
    <submittedName>
        <fullName evidence="2">Uncharacterized protein</fullName>
    </submittedName>
</protein>
<gene>
    <name evidence="2" type="ORF">EVAR_73128_1</name>
</gene>
<evidence type="ECO:0000313" key="3">
    <source>
        <dbReference type="Proteomes" id="UP000299102"/>
    </source>
</evidence>
<reference evidence="2 3" key="1">
    <citation type="journal article" date="2019" name="Commun. Biol.">
        <title>The bagworm genome reveals a unique fibroin gene that provides high tensile strength.</title>
        <authorList>
            <person name="Kono N."/>
            <person name="Nakamura H."/>
            <person name="Ohtoshi R."/>
            <person name="Tomita M."/>
            <person name="Numata K."/>
            <person name="Arakawa K."/>
        </authorList>
    </citation>
    <scope>NUCLEOTIDE SEQUENCE [LARGE SCALE GENOMIC DNA]</scope>
</reference>
<name>A0A4C1T060_EUMVA</name>
<accession>A0A4C1T060</accession>
<evidence type="ECO:0000313" key="2">
    <source>
        <dbReference type="EMBL" id="GBP07514.1"/>
    </source>
</evidence>
<dbReference type="AlphaFoldDB" id="A0A4C1T060"/>